<feature type="transmembrane region" description="Helical" evidence="1">
    <location>
        <begin position="160"/>
        <end position="179"/>
    </location>
</feature>
<gene>
    <name evidence="3" type="ORF">RCL2_002966000</name>
    <name evidence="2" type="ORF">RclHR1_07290005</name>
</gene>
<evidence type="ECO:0000313" key="4">
    <source>
        <dbReference type="Proteomes" id="UP000247702"/>
    </source>
</evidence>
<dbReference type="OrthoDB" id="2359655at2759"/>
<dbReference type="EMBL" id="BEXD01004125">
    <property type="protein sequence ID" value="GBC07143.1"/>
    <property type="molecule type" value="Genomic_DNA"/>
</dbReference>
<accession>A0A2Z6S269</accession>
<dbReference type="AlphaFoldDB" id="A0A2Z6S269"/>
<keyword evidence="1" id="KW-0472">Membrane</keyword>
<comment type="caution">
    <text evidence="2">The sequence shown here is derived from an EMBL/GenBank/DDBJ whole genome shotgun (WGS) entry which is preliminary data.</text>
</comment>
<reference evidence="2 4" key="1">
    <citation type="submission" date="2017-11" db="EMBL/GenBank/DDBJ databases">
        <title>The genome of Rhizophagus clarus HR1 reveals common genetic basis of auxotrophy among arbuscular mycorrhizal fungi.</title>
        <authorList>
            <person name="Kobayashi Y."/>
        </authorList>
    </citation>
    <scope>NUCLEOTIDE SEQUENCE [LARGE SCALE GENOMIC DNA]</scope>
    <source>
        <strain evidence="2 4">HR1</strain>
    </source>
</reference>
<dbReference type="EMBL" id="BLAL01000319">
    <property type="protein sequence ID" value="GET03316.1"/>
    <property type="molecule type" value="Genomic_DNA"/>
</dbReference>
<name>A0A2Z6S269_9GLOM</name>
<dbReference type="Proteomes" id="UP000615446">
    <property type="component" value="Unassembled WGS sequence"/>
</dbReference>
<dbReference type="Proteomes" id="UP000247702">
    <property type="component" value="Unassembled WGS sequence"/>
</dbReference>
<keyword evidence="4" id="KW-1185">Reference proteome</keyword>
<organism evidence="2 4">
    <name type="scientific">Rhizophagus clarus</name>
    <dbReference type="NCBI Taxonomy" id="94130"/>
    <lineage>
        <taxon>Eukaryota</taxon>
        <taxon>Fungi</taxon>
        <taxon>Fungi incertae sedis</taxon>
        <taxon>Mucoromycota</taxon>
        <taxon>Glomeromycotina</taxon>
        <taxon>Glomeromycetes</taxon>
        <taxon>Glomerales</taxon>
        <taxon>Glomeraceae</taxon>
        <taxon>Rhizophagus</taxon>
    </lineage>
</organism>
<keyword evidence="1" id="KW-1133">Transmembrane helix</keyword>
<evidence type="ECO:0000313" key="2">
    <source>
        <dbReference type="EMBL" id="GBC07143.1"/>
    </source>
</evidence>
<reference evidence="3" key="2">
    <citation type="submission" date="2019-10" db="EMBL/GenBank/DDBJ databases">
        <title>Conservation and host-specific expression of non-tandemly repeated heterogenous ribosome RNA gene in arbuscular mycorrhizal fungi.</title>
        <authorList>
            <person name="Maeda T."/>
            <person name="Kobayashi Y."/>
            <person name="Nakagawa T."/>
            <person name="Ezawa T."/>
            <person name="Yamaguchi K."/>
            <person name="Bino T."/>
            <person name="Nishimoto Y."/>
            <person name="Shigenobu S."/>
            <person name="Kawaguchi M."/>
        </authorList>
    </citation>
    <scope>NUCLEOTIDE SEQUENCE</scope>
    <source>
        <strain evidence="3">HR1</strain>
    </source>
</reference>
<proteinExistence type="predicted"/>
<evidence type="ECO:0000313" key="3">
    <source>
        <dbReference type="EMBL" id="GET03316.1"/>
    </source>
</evidence>
<protein>
    <submittedName>
        <fullName evidence="2">Uncharacterized protein</fullName>
    </submittedName>
</protein>
<feature type="transmembrane region" description="Helical" evidence="1">
    <location>
        <begin position="185"/>
        <end position="203"/>
    </location>
</feature>
<keyword evidence="1" id="KW-0812">Transmembrane</keyword>
<sequence>MIQTNLNFAYPTNLELNGLESTLERFANYPESTIKDEIISRLVGEVGVQGRTFRLLTKASLTQCQGTFLSSTSNIIQSLEKLKTKDLGNIKPDLMISELVKEYDLIKSGYKEISTSLQKISKEFQSHKSFIQKEQNTLTQSISNLKYLVRQEKKNYIKTGLIFGFGIGSVSSATTVLVVPQYDCGLTLFASILTGGILGWYFGNKSCFKLREEVNIKEQQLGQLNQNSQYIDNVMDNVKLFKDGVNLFETFWNRHHNHMIVTQNFISNARKGTAQISNLSVNSILISWAHAKNSLDNYEMTINPITS</sequence>
<evidence type="ECO:0000256" key="1">
    <source>
        <dbReference type="SAM" id="Phobius"/>
    </source>
</evidence>